<evidence type="ECO:0000313" key="1">
    <source>
        <dbReference type="EMBL" id="KAL0455063.1"/>
    </source>
</evidence>
<proteinExistence type="predicted"/>
<reference evidence="1" key="1">
    <citation type="submission" date="2020-06" db="EMBL/GenBank/DDBJ databases">
        <authorList>
            <person name="Li T."/>
            <person name="Hu X."/>
            <person name="Zhang T."/>
            <person name="Song X."/>
            <person name="Zhang H."/>
            <person name="Dai N."/>
            <person name="Sheng W."/>
            <person name="Hou X."/>
            <person name="Wei L."/>
        </authorList>
    </citation>
    <scope>NUCLEOTIDE SEQUENCE</scope>
    <source>
        <strain evidence="1">KEN1</strain>
        <tissue evidence="1">Leaf</tissue>
    </source>
</reference>
<accession>A0AAW2XNA5</accession>
<dbReference type="AlphaFoldDB" id="A0AAW2XNA5"/>
<sequence length="174" mass="19705">MGRCRETISSSCKLQEHIVPVFHSENIFDRSHTHRDCDRQDFLVVPASLTWHIEYEEIHIKPPECYSVPVGHACRLRRSLYELKQASRQWNQDFTSKLESYDFAQSNSSPSKILGAAKSLLGLEIARSSTRLAITQTKYIRDIVADAGVTNAKPVTTPLPIGIRFRSSESNTKS</sequence>
<protein>
    <recommendedName>
        <fullName evidence="2">Reverse transcriptase Ty1/copia-type domain-containing protein</fullName>
    </recommendedName>
</protein>
<evidence type="ECO:0008006" key="2">
    <source>
        <dbReference type="Google" id="ProtNLM"/>
    </source>
</evidence>
<dbReference type="EMBL" id="JACGWN010000003">
    <property type="protein sequence ID" value="KAL0455063.1"/>
    <property type="molecule type" value="Genomic_DNA"/>
</dbReference>
<name>A0AAW2XNA5_9LAMI</name>
<gene>
    <name evidence="1" type="ORF">Slati_0845500</name>
</gene>
<organism evidence="1">
    <name type="scientific">Sesamum latifolium</name>
    <dbReference type="NCBI Taxonomy" id="2727402"/>
    <lineage>
        <taxon>Eukaryota</taxon>
        <taxon>Viridiplantae</taxon>
        <taxon>Streptophyta</taxon>
        <taxon>Embryophyta</taxon>
        <taxon>Tracheophyta</taxon>
        <taxon>Spermatophyta</taxon>
        <taxon>Magnoliopsida</taxon>
        <taxon>eudicotyledons</taxon>
        <taxon>Gunneridae</taxon>
        <taxon>Pentapetalae</taxon>
        <taxon>asterids</taxon>
        <taxon>lamiids</taxon>
        <taxon>Lamiales</taxon>
        <taxon>Pedaliaceae</taxon>
        <taxon>Sesamum</taxon>
    </lineage>
</organism>
<comment type="caution">
    <text evidence="1">The sequence shown here is derived from an EMBL/GenBank/DDBJ whole genome shotgun (WGS) entry which is preliminary data.</text>
</comment>
<reference evidence="1" key="2">
    <citation type="journal article" date="2024" name="Plant">
        <title>Genomic evolution and insights into agronomic trait innovations of Sesamum species.</title>
        <authorList>
            <person name="Miao H."/>
            <person name="Wang L."/>
            <person name="Qu L."/>
            <person name="Liu H."/>
            <person name="Sun Y."/>
            <person name="Le M."/>
            <person name="Wang Q."/>
            <person name="Wei S."/>
            <person name="Zheng Y."/>
            <person name="Lin W."/>
            <person name="Duan Y."/>
            <person name="Cao H."/>
            <person name="Xiong S."/>
            <person name="Wang X."/>
            <person name="Wei L."/>
            <person name="Li C."/>
            <person name="Ma Q."/>
            <person name="Ju M."/>
            <person name="Zhao R."/>
            <person name="Li G."/>
            <person name="Mu C."/>
            <person name="Tian Q."/>
            <person name="Mei H."/>
            <person name="Zhang T."/>
            <person name="Gao T."/>
            <person name="Zhang H."/>
        </authorList>
    </citation>
    <scope>NUCLEOTIDE SEQUENCE</scope>
    <source>
        <strain evidence="1">KEN1</strain>
    </source>
</reference>